<feature type="domain" description="HMG box" evidence="3">
    <location>
        <begin position="1"/>
        <end position="63"/>
    </location>
</feature>
<evidence type="ECO:0000313" key="4">
    <source>
        <dbReference type="EMBL" id="GBG27355.1"/>
    </source>
</evidence>
<organism evidence="4 5">
    <name type="scientific">Hondaea fermentalgiana</name>
    <dbReference type="NCBI Taxonomy" id="2315210"/>
    <lineage>
        <taxon>Eukaryota</taxon>
        <taxon>Sar</taxon>
        <taxon>Stramenopiles</taxon>
        <taxon>Bigyra</taxon>
        <taxon>Labyrinthulomycetes</taxon>
        <taxon>Thraustochytrida</taxon>
        <taxon>Thraustochytriidae</taxon>
        <taxon>Hondaea</taxon>
    </lineage>
</organism>
<dbReference type="Gene3D" id="1.10.30.10">
    <property type="entry name" value="High mobility group box domain"/>
    <property type="match status" value="1"/>
</dbReference>
<keyword evidence="1" id="KW-0539">Nucleus</keyword>
<dbReference type="EMBL" id="BEYU01000030">
    <property type="protein sequence ID" value="GBG27355.1"/>
    <property type="molecule type" value="Genomic_DNA"/>
</dbReference>
<dbReference type="GO" id="GO:0005634">
    <property type="term" value="C:nucleus"/>
    <property type="evidence" value="ECO:0007669"/>
    <property type="project" value="UniProtKB-UniRule"/>
</dbReference>
<dbReference type="GO" id="GO:0003677">
    <property type="term" value="F:DNA binding"/>
    <property type="evidence" value="ECO:0007669"/>
    <property type="project" value="UniProtKB-UniRule"/>
</dbReference>
<dbReference type="AlphaFoldDB" id="A0A2R5G9W5"/>
<dbReference type="CDD" id="cd00084">
    <property type="entry name" value="HMG-box_SF"/>
    <property type="match status" value="1"/>
</dbReference>
<dbReference type="PROSITE" id="PS50118">
    <property type="entry name" value="HMG_BOX_2"/>
    <property type="match status" value="1"/>
</dbReference>
<feature type="DNA-binding region" description="HMG box" evidence="1">
    <location>
        <begin position="1"/>
        <end position="63"/>
    </location>
</feature>
<evidence type="ECO:0000313" key="5">
    <source>
        <dbReference type="Proteomes" id="UP000241890"/>
    </source>
</evidence>
<dbReference type="InParanoid" id="A0A2R5G9W5"/>
<comment type="caution">
    <text evidence="4">The sequence shown here is derived from an EMBL/GenBank/DDBJ whole genome shotgun (WGS) entry which is preliminary data.</text>
</comment>
<dbReference type="Proteomes" id="UP000241890">
    <property type="component" value="Unassembled WGS sequence"/>
</dbReference>
<reference evidence="4 5" key="1">
    <citation type="submission" date="2017-12" db="EMBL/GenBank/DDBJ databases">
        <title>Sequencing, de novo assembly and annotation of complete genome of a new Thraustochytrid species, strain FCC1311.</title>
        <authorList>
            <person name="Sedici K."/>
            <person name="Godart F."/>
            <person name="Aiese Cigliano R."/>
            <person name="Sanseverino W."/>
            <person name="Barakat M."/>
            <person name="Ortet P."/>
            <person name="Marechal E."/>
            <person name="Cagnac O."/>
            <person name="Amato A."/>
        </authorList>
    </citation>
    <scope>NUCLEOTIDE SEQUENCE [LARGE SCALE GENOMIC DNA]</scope>
</reference>
<evidence type="ECO:0000259" key="3">
    <source>
        <dbReference type="PROSITE" id="PS50118"/>
    </source>
</evidence>
<dbReference type="InterPro" id="IPR036910">
    <property type="entry name" value="HMG_box_dom_sf"/>
</dbReference>
<name>A0A2R5G9W5_9STRA</name>
<dbReference type="SUPFAM" id="SSF47095">
    <property type="entry name" value="HMG-box"/>
    <property type="match status" value="1"/>
</dbReference>
<dbReference type="InterPro" id="IPR009071">
    <property type="entry name" value="HMG_box_dom"/>
</dbReference>
<feature type="compositionally biased region" description="Basic residues" evidence="2">
    <location>
        <begin position="128"/>
        <end position="142"/>
    </location>
</feature>
<gene>
    <name evidence="4" type="ORF">FCC1311_035772</name>
</gene>
<keyword evidence="5" id="KW-1185">Reference proteome</keyword>
<feature type="compositionally biased region" description="Low complexity" evidence="2">
    <location>
        <begin position="69"/>
        <end position="81"/>
    </location>
</feature>
<sequence length="142" mass="16577">MDDARNRMVPFIKQHIPDVLLKDITRVAAAIWREDVHEEEKQRYVQLYDNLKAKFMQDSKTFKERKEQAYAQAHAQAHAQQPLPAPTSHYMMDMHSPMKDVHPHAAAFGVPVVDEEEEEGDSDDDQKGRKKRGKHKKKPFMQ</sequence>
<dbReference type="Pfam" id="PF00505">
    <property type="entry name" value="HMG_box"/>
    <property type="match status" value="1"/>
</dbReference>
<evidence type="ECO:0000256" key="1">
    <source>
        <dbReference type="PROSITE-ProRule" id="PRU00267"/>
    </source>
</evidence>
<proteinExistence type="predicted"/>
<feature type="compositionally biased region" description="Acidic residues" evidence="2">
    <location>
        <begin position="113"/>
        <end position="124"/>
    </location>
</feature>
<evidence type="ECO:0000256" key="2">
    <source>
        <dbReference type="SAM" id="MobiDB-lite"/>
    </source>
</evidence>
<protein>
    <submittedName>
        <fullName evidence="4">High mobility group HMG box domain containing protein</fullName>
    </submittedName>
</protein>
<feature type="region of interest" description="Disordered" evidence="2">
    <location>
        <begin position="65"/>
        <end position="142"/>
    </location>
</feature>
<accession>A0A2R5G9W5</accession>
<keyword evidence="1" id="KW-0238">DNA-binding</keyword>